<dbReference type="EC" id="1.2.1.3" evidence="4"/>
<comment type="similarity">
    <text evidence="1 9">Belongs to the aldehyde dehydrogenase family.</text>
</comment>
<dbReference type="FunFam" id="3.40.605.10:FF:000026">
    <property type="entry name" value="Aldehyde dehydrogenase, putative"/>
    <property type="match status" value="1"/>
</dbReference>
<evidence type="ECO:0000259" key="10">
    <source>
        <dbReference type="Pfam" id="PF00171"/>
    </source>
</evidence>
<accession>A0A3D8QRZ8</accession>
<dbReference type="InterPro" id="IPR016161">
    <property type="entry name" value="Ald_DH/histidinol_DH"/>
</dbReference>
<dbReference type="GeneID" id="38120353"/>
<keyword evidence="2 9" id="KW-0560">Oxidoreductase</keyword>
<evidence type="ECO:0000313" key="11">
    <source>
        <dbReference type="EMBL" id="RDW64572.1"/>
    </source>
</evidence>
<dbReference type="PANTHER" id="PTHR11699">
    <property type="entry name" value="ALDEHYDE DEHYDROGENASE-RELATED"/>
    <property type="match status" value="1"/>
</dbReference>
<dbReference type="Pfam" id="PF00171">
    <property type="entry name" value="Aldedh"/>
    <property type="match status" value="1"/>
</dbReference>
<evidence type="ECO:0000256" key="9">
    <source>
        <dbReference type="RuleBase" id="RU003345"/>
    </source>
</evidence>
<comment type="pathway">
    <text evidence="5">Alcohol metabolism; ethanol degradation; acetate from ethanol: step 2/2.</text>
</comment>
<dbReference type="InterPro" id="IPR016163">
    <property type="entry name" value="Ald_DH_C"/>
</dbReference>
<feature type="domain" description="Aldehyde dehydrogenase" evidence="10">
    <location>
        <begin position="36"/>
        <end position="489"/>
    </location>
</feature>
<dbReference type="PROSITE" id="PS00070">
    <property type="entry name" value="ALDEHYDE_DEHYDR_CYS"/>
    <property type="match status" value="1"/>
</dbReference>
<dbReference type="PROSITE" id="PS00687">
    <property type="entry name" value="ALDEHYDE_DEHYDR_GLU"/>
    <property type="match status" value="1"/>
</dbReference>
<dbReference type="GO" id="GO:0004029">
    <property type="term" value="F:aldehyde dehydrogenase (NAD+) activity"/>
    <property type="evidence" value="ECO:0007669"/>
    <property type="project" value="UniProtKB-EC"/>
</dbReference>
<evidence type="ECO:0000256" key="1">
    <source>
        <dbReference type="ARBA" id="ARBA00009986"/>
    </source>
</evidence>
<dbReference type="InterPro" id="IPR015590">
    <property type="entry name" value="Aldehyde_DH_dom"/>
</dbReference>
<evidence type="ECO:0000313" key="12">
    <source>
        <dbReference type="Proteomes" id="UP000256690"/>
    </source>
</evidence>
<keyword evidence="3" id="KW-0520">NAD</keyword>
<proteinExistence type="inferred from homology"/>
<sequence length="498" mass="53946">MATPSTVSLITPTGLSYQQPTGLFINNQFVGGLNGRTIDVINPATEEKICSVSEARENDVDRAVAAARKALNGPWKLATPTERSQYLYKLVTLMEESLEKLAAVESMDNGKPINSARGDIGEAIGCLRYYAGWADKIEGRVIDTSPQHFNYTRREPIGVCGQIIPWNFPLMMWAWKIGPAIACGNTVVIKTAEMTPLSALVAAELIMQAGFPPGVINIITGYGDIAGSALSRHMDVDKVAFTGSTAVGRKILKDAANSNLKKVTLELGGKSPNIVFNDANLDQAVRWIHNGVFSNMGQNCCAGSRIYVQSGIYDVFVQKLKEHVQQLVIGPPEDEKTTHGAQVSKTQLERILGYVESGKKAGARVETGGKRVDRPGCFMEPTIFSGVSSDMEIVREEIFGPVGVIAKFETVDEIVEASNDTTYGLASGIHTENLKTAIEMANKIKAGTVWVNQYNGVHWQLPFGGFKQSGIGRELGEEALFNYTQTKTVSVNLGIPVV</sequence>
<evidence type="ECO:0000256" key="8">
    <source>
        <dbReference type="PROSITE-ProRule" id="PRU10007"/>
    </source>
</evidence>
<evidence type="ECO:0000256" key="5">
    <source>
        <dbReference type="ARBA" id="ARBA00037885"/>
    </source>
</evidence>
<evidence type="ECO:0000256" key="6">
    <source>
        <dbReference type="ARBA" id="ARBA00044146"/>
    </source>
</evidence>
<gene>
    <name evidence="11" type="ORF">DSM5745_09983</name>
</gene>
<evidence type="ECO:0000256" key="2">
    <source>
        <dbReference type="ARBA" id="ARBA00023002"/>
    </source>
</evidence>
<comment type="caution">
    <text evidence="11">The sequence shown here is derived from an EMBL/GenBank/DDBJ whole genome shotgun (WGS) entry which is preliminary data.</text>
</comment>
<comment type="catalytic activity">
    <reaction evidence="7">
        <text>an aldehyde + NAD(+) + H2O = a carboxylate + NADH + 2 H(+)</text>
        <dbReference type="Rhea" id="RHEA:16185"/>
        <dbReference type="ChEBI" id="CHEBI:15377"/>
        <dbReference type="ChEBI" id="CHEBI:15378"/>
        <dbReference type="ChEBI" id="CHEBI:17478"/>
        <dbReference type="ChEBI" id="CHEBI:29067"/>
        <dbReference type="ChEBI" id="CHEBI:57540"/>
        <dbReference type="ChEBI" id="CHEBI:57945"/>
        <dbReference type="EC" id="1.2.1.3"/>
    </reaction>
</comment>
<evidence type="ECO:0000256" key="4">
    <source>
        <dbReference type="ARBA" id="ARBA00024226"/>
    </source>
</evidence>
<dbReference type="FunFam" id="3.40.309.10:FF:000001">
    <property type="entry name" value="Mitochondrial aldehyde dehydrogenase 2"/>
    <property type="match status" value="1"/>
</dbReference>
<dbReference type="AlphaFoldDB" id="A0A3D8QRZ8"/>
<organism evidence="11 12">
    <name type="scientific">Aspergillus mulundensis</name>
    <dbReference type="NCBI Taxonomy" id="1810919"/>
    <lineage>
        <taxon>Eukaryota</taxon>
        <taxon>Fungi</taxon>
        <taxon>Dikarya</taxon>
        <taxon>Ascomycota</taxon>
        <taxon>Pezizomycotina</taxon>
        <taxon>Eurotiomycetes</taxon>
        <taxon>Eurotiomycetidae</taxon>
        <taxon>Eurotiales</taxon>
        <taxon>Aspergillaceae</taxon>
        <taxon>Aspergillus</taxon>
        <taxon>Aspergillus subgen. Nidulantes</taxon>
    </lineage>
</organism>
<dbReference type="RefSeq" id="XP_026599731.1">
    <property type="nucleotide sequence ID" value="XM_026751999.1"/>
</dbReference>
<dbReference type="Proteomes" id="UP000256690">
    <property type="component" value="Unassembled WGS sequence"/>
</dbReference>
<evidence type="ECO:0000256" key="3">
    <source>
        <dbReference type="ARBA" id="ARBA00023027"/>
    </source>
</evidence>
<protein>
    <recommendedName>
        <fullName evidence="6">Aldehyde dehydrogenase</fullName>
        <ecNumber evidence="4">1.2.1.3</ecNumber>
    </recommendedName>
</protein>
<dbReference type="CDD" id="cd07091">
    <property type="entry name" value="ALDH_F1-2_Ald2-like"/>
    <property type="match status" value="1"/>
</dbReference>
<dbReference type="InterPro" id="IPR029510">
    <property type="entry name" value="Ald_DH_CS_GLU"/>
</dbReference>
<dbReference type="OrthoDB" id="310895at2759"/>
<dbReference type="SUPFAM" id="SSF53720">
    <property type="entry name" value="ALDH-like"/>
    <property type="match status" value="1"/>
</dbReference>
<dbReference type="InterPro" id="IPR016162">
    <property type="entry name" value="Ald_DH_N"/>
</dbReference>
<keyword evidence="12" id="KW-1185">Reference proteome</keyword>
<dbReference type="GO" id="GO:0019413">
    <property type="term" value="P:acetate biosynthetic process"/>
    <property type="evidence" value="ECO:0007669"/>
    <property type="project" value="UniProtKB-ARBA"/>
</dbReference>
<dbReference type="GO" id="GO:0005739">
    <property type="term" value="C:mitochondrion"/>
    <property type="evidence" value="ECO:0007669"/>
    <property type="project" value="UniProtKB-ARBA"/>
</dbReference>
<dbReference type="Gene3D" id="3.40.309.10">
    <property type="entry name" value="Aldehyde Dehydrogenase, Chain A, domain 2"/>
    <property type="match status" value="1"/>
</dbReference>
<dbReference type="EMBL" id="PVWQ01000014">
    <property type="protein sequence ID" value="RDW64572.1"/>
    <property type="molecule type" value="Genomic_DNA"/>
</dbReference>
<dbReference type="Gene3D" id="3.40.605.10">
    <property type="entry name" value="Aldehyde Dehydrogenase, Chain A, domain 1"/>
    <property type="match status" value="1"/>
</dbReference>
<reference evidence="11 12" key="1">
    <citation type="journal article" date="2018" name="IMA Fungus">
        <title>IMA Genome-F 9: Draft genome sequence of Annulohypoxylon stygium, Aspergillus mulundensis, Berkeleyomyces basicola (syn. Thielaviopsis basicola), Ceratocystis smalleyi, two Cercospora beticola strains, Coleophoma cylindrospora, Fusarium fracticaudum, Phialophora cf. hyalina, and Morchella septimelata.</title>
        <authorList>
            <person name="Wingfield B.D."/>
            <person name="Bills G.F."/>
            <person name="Dong Y."/>
            <person name="Huang W."/>
            <person name="Nel W.J."/>
            <person name="Swalarsk-Parry B.S."/>
            <person name="Vaghefi N."/>
            <person name="Wilken P.M."/>
            <person name="An Z."/>
            <person name="de Beer Z.W."/>
            <person name="De Vos L."/>
            <person name="Chen L."/>
            <person name="Duong T.A."/>
            <person name="Gao Y."/>
            <person name="Hammerbacher A."/>
            <person name="Kikkert J.R."/>
            <person name="Li Y."/>
            <person name="Li H."/>
            <person name="Li K."/>
            <person name="Li Q."/>
            <person name="Liu X."/>
            <person name="Ma X."/>
            <person name="Naidoo K."/>
            <person name="Pethybridge S.J."/>
            <person name="Sun J."/>
            <person name="Steenkamp E.T."/>
            <person name="van der Nest M.A."/>
            <person name="van Wyk S."/>
            <person name="Wingfield M.J."/>
            <person name="Xiong C."/>
            <person name="Yue Q."/>
            <person name="Zhang X."/>
        </authorList>
    </citation>
    <scope>NUCLEOTIDE SEQUENCE [LARGE SCALE GENOMIC DNA]</scope>
    <source>
        <strain evidence="11 12">DSM 5745</strain>
    </source>
</reference>
<evidence type="ECO:0000256" key="7">
    <source>
        <dbReference type="ARBA" id="ARBA00049194"/>
    </source>
</evidence>
<name>A0A3D8QRZ8_9EURO</name>
<dbReference type="STRING" id="1810919.A0A3D8QRZ8"/>
<dbReference type="InterPro" id="IPR016160">
    <property type="entry name" value="Ald_DH_CS_CYS"/>
</dbReference>
<dbReference type="FunFam" id="3.40.605.10:FF:000011">
    <property type="entry name" value="ALD5p Mitochondrial aldehyde dehydrogenase"/>
    <property type="match status" value="1"/>
</dbReference>
<feature type="active site" evidence="8">
    <location>
        <position position="266"/>
    </location>
</feature>